<accession>A0A9X2HFW7</accession>
<feature type="compositionally biased region" description="Low complexity" evidence="1">
    <location>
        <begin position="135"/>
        <end position="154"/>
    </location>
</feature>
<dbReference type="AlphaFoldDB" id="A0A9X2HFW7"/>
<reference evidence="4" key="1">
    <citation type="submission" date="2022-03" db="EMBL/GenBank/DDBJ databases">
        <title>Aurantimonas Liuensis sp. Nov., isolated from the hadal seawater of the Mariana Trench.</title>
        <authorList>
            <person name="Liu R."/>
        </authorList>
    </citation>
    <scope>NUCLEOTIDE SEQUENCE</scope>
    <source>
        <strain evidence="4">LRZ36</strain>
    </source>
</reference>
<feature type="region of interest" description="Disordered" evidence="1">
    <location>
        <begin position="35"/>
        <end position="163"/>
    </location>
</feature>
<evidence type="ECO:0000313" key="4">
    <source>
        <dbReference type="EMBL" id="MCP3056839.1"/>
    </source>
</evidence>
<dbReference type="EMBL" id="JALHBS010000108">
    <property type="protein sequence ID" value="MCP3056839.1"/>
    <property type="molecule type" value="Genomic_DNA"/>
</dbReference>
<comment type="caution">
    <text evidence="4">The sequence shown here is derived from an EMBL/GenBank/DDBJ whole genome shotgun (WGS) entry which is preliminary data.</text>
</comment>
<gene>
    <name evidence="4" type="ORF">MJ956_17045</name>
</gene>
<evidence type="ECO:0000313" key="5">
    <source>
        <dbReference type="Proteomes" id="UP001155220"/>
    </source>
</evidence>
<evidence type="ECO:0000259" key="3">
    <source>
        <dbReference type="Pfam" id="PF06904"/>
    </source>
</evidence>
<dbReference type="RefSeq" id="WP_253965640.1">
    <property type="nucleotide sequence ID" value="NZ_JALHBS010000108.1"/>
</dbReference>
<feature type="domain" description="Extensin-like C-terminal" evidence="3">
    <location>
        <begin position="190"/>
        <end position="364"/>
    </location>
</feature>
<proteinExistence type="predicted"/>
<protein>
    <submittedName>
        <fullName evidence="4">Extensin family protein</fullName>
    </submittedName>
</protein>
<dbReference type="Proteomes" id="UP001155220">
    <property type="component" value="Unassembled WGS sequence"/>
</dbReference>
<feature type="signal peptide" evidence="2">
    <location>
        <begin position="1"/>
        <end position="18"/>
    </location>
</feature>
<organism evidence="4 5">
    <name type="scientific">Aurantimonas marianensis</name>
    <dbReference type="NCBI Taxonomy" id="2920428"/>
    <lineage>
        <taxon>Bacteria</taxon>
        <taxon>Pseudomonadati</taxon>
        <taxon>Pseudomonadota</taxon>
        <taxon>Alphaproteobacteria</taxon>
        <taxon>Hyphomicrobiales</taxon>
        <taxon>Aurantimonadaceae</taxon>
        <taxon>Aurantimonas</taxon>
    </lineage>
</organism>
<evidence type="ECO:0000256" key="2">
    <source>
        <dbReference type="SAM" id="SignalP"/>
    </source>
</evidence>
<keyword evidence="5" id="KW-1185">Reference proteome</keyword>
<dbReference type="InterPro" id="IPR009683">
    <property type="entry name" value="Extensin-like_C"/>
</dbReference>
<sequence>MRWSVRRGALIVATSALAFGLTVVPPLAKEDSPVAAVPVPELRPDGAPGAGETPPDKASGPAKGAAGGNGSPASGPGRLPEKPGEAGRDDAAGRGPDRLKPARSAGENPMPGPASERPIGDIPVPETRPAATIGDAAPVAPKTPATKAAKPDVTGSADPGRAPDKLKAREAAITPAAAVLAAAAIEDAKMCEAELEKRGVLFTIGESISEGACGVLRPVNIERLSSGVAVSSGTKLLCRSALALDRWMTDSVVPAAKARFPTETLTEFRHASTYVCRTRASENGISEHARGSAVDIAAFAFRDGTRIGVEAHPPDSPEARFQRAVREGACGPFKTVLGPGTDADHATHFHLDIAARLNGGTYCK</sequence>
<dbReference type="Pfam" id="PF06904">
    <property type="entry name" value="Extensin-like_C"/>
    <property type="match status" value="1"/>
</dbReference>
<feature type="compositionally biased region" description="Basic and acidic residues" evidence="1">
    <location>
        <begin position="79"/>
        <end position="100"/>
    </location>
</feature>
<keyword evidence="2" id="KW-0732">Signal</keyword>
<feature type="chain" id="PRO_5040960841" evidence="2">
    <location>
        <begin position="19"/>
        <end position="364"/>
    </location>
</feature>
<name>A0A9X2HFW7_9HYPH</name>
<evidence type="ECO:0000256" key="1">
    <source>
        <dbReference type="SAM" id="MobiDB-lite"/>
    </source>
</evidence>